<accession>A0A654D1C2</accession>
<evidence type="ECO:0000313" key="1">
    <source>
        <dbReference type="EMBL" id="VXC99180.1"/>
    </source>
</evidence>
<gene>
    <name evidence="1" type="ORF">SPHINGO8BC_51437</name>
</gene>
<name>A0A654D1C2_SPHMU</name>
<dbReference type="RefSeq" id="WP_159332836.1">
    <property type="nucleotide sequence ID" value="NZ_LR733857.1"/>
</dbReference>
<organism evidence="1 2">
    <name type="scientific">Sphingobacterium multivorum</name>
    <dbReference type="NCBI Taxonomy" id="28454"/>
    <lineage>
        <taxon>Bacteria</taxon>
        <taxon>Pseudomonadati</taxon>
        <taxon>Bacteroidota</taxon>
        <taxon>Sphingobacteriia</taxon>
        <taxon>Sphingobacteriales</taxon>
        <taxon>Sphingobacteriaceae</taxon>
        <taxon>Sphingobacterium</taxon>
    </lineage>
</organism>
<dbReference type="AlphaFoldDB" id="A0A654D1C2"/>
<protein>
    <submittedName>
        <fullName evidence="1">Uncharacterized protein</fullName>
    </submittedName>
</protein>
<dbReference type="EMBL" id="CABWMV010000024">
    <property type="protein sequence ID" value="VXC99180.1"/>
    <property type="molecule type" value="Genomic_DNA"/>
</dbReference>
<proteinExistence type="predicted"/>
<reference evidence="1 2" key="1">
    <citation type="submission" date="2019-10" db="EMBL/GenBank/DDBJ databases">
        <authorList>
            <person name="Karimi E."/>
        </authorList>
    </citation>
    <scope>NUCLEOTIDE SEQUENCE [LARGE SCALE GENOMIC DNA]</scope>
    <source>
        <strain evidence="1">Sphingobacterium sp. 8BC</strain>
    </source>
</reference>
<sequence length="68" mass="7984">MYKFKAKVLISMKPTCNCGGFYHPGDVFTEENEHKAKRYIAKDWVEVLESPVVEKEKKQIRKTKEHKG</sequence>
<dbReference type="Proteomes" id="UP000432350">
    <property type="component" value="Unassembled WGS sequence"/>
</dbReference>
<evidence type="ECO:0000313" key="2">
    <source>
        <dbReference type="Proteomes" id="UP000432350"/>
    </source>
</evidence>